<sequence length="155" mass="16859">MDPVTPAGLRFPADMPKAFTAVESGWRQDSTGGYLNISAHLTDPGSLKISYLISLRCLAGAWTFGVSKFIDHKIQREHLHQVGLDEVTVLIAKHGILPEFRWVCGFAAQTAGIPIPGHPVKTPASMSAFAQAMARKVKRDAEKASDPCDFIVPDF</sequence>
<name>A0A6J5S3Q4_9CAUD</name>
<protein>
    <submittedName>
        <fullName evidence="1">Uncharacterized protein</fullName>
    </submittedName>
</protein>
<dbReference type="EMBL" id="LR797331">
    <property type="protein sequence ID" value="CAB4203405.1"/>
    <property type="molecule type" value="Genomic_DNA"/>
</dbReference>
<evidence type="ECO:0000313" key="1">
    <source>
        <dbReference type="EMBL" id="CAB4203405.1"/>
    </source>
</evidence>
<reference evidence="1" key="1">
    <citation type="submission" date="2020-05" db="EMBL/GenBank/DDBJ databases">
        <authorList>
            <person name="Chiriac C."/>
            <person name="Salcher M."/>
            <person name="Ghai R."/>
            <person name="Kavagutti S V."/>
        </authorList>
    </citation>
    <scope>NUCLEOTIDE SEQUENCE</scope>
</reference>
<proteinExistence type="predicted"/>
<gene>
    <name evidence="1" type="ORF">UFOVP1382_23</name>
</gene>
<organism evidence="1">
    <name type="scientific">uncultured Caudovirales phage</name>
    <dbReference type="NCBI Taxonomy" id="2100421"/>
    <lineage>
        <taxon>Viruses</taxon>
        <taxon>Duplodnaviria</taxon>
        <taxon>Heunggongvirae</taxon>
        <taxon>Uroviricota</taxon>
        <taxon>Caudoviricetes</taxon>
        <taxon>Peduoviridae</taxon>
        <taxon>Maltschvirus</taxon>
        <taxon>Maltschvirus maltsch</taxon>
    </lineage>
</organism>
<accession>A0A6J5S3Q4</accession>